<dbReference type="InterPro" id="IPR011604">
    <property type="entry name" value="PDDEXK-like_dom_sf"/>
</dbReference>
<accession>A0A0P0D081</accession>
<dbReference type="PATRIC" id="fig|512763.3.peg.598"/>
<keyword evidence="3" id="KW-1185">Reference proteome</keyword>
<dbReference type="RefSeq" id="WP_071885541.1">
    <property type="nucleotide sequence ID" value="NZ_CP012643.1"/>
</dbReference>
<dbReference type="SUPFAM" id="SSF52540">
    <property type="entry name" value="P-loop containing nucleoside triphosphate hydrolases"/>
    <property type="match status" value="1"/>
</dbReference>
<evidence type="ECO:0000259" key="1">
    <source>
        <dbReference type="Pfam" id="PF12705"/>
    </source>
</evidence>
<dbReference type="Gene3D" id="3.90.320.10">
    <property type="match status" value="1"/>
</dbReference>
<dbReference type="InterPro" id="IPR038726">
    <property type="entry name" value="PDDEXK_AddAB-type"/>
</dbReference>
<dbReference type="InterPro" id="IPR027417">
    <property type="entry name" value="P-loop_NTPase"/>
</dbReference>
<gene>
    <name evidence="2" type="ORF">DC20_02705</name>
</gene>
<reference evidence="2 3" key="1">
    <citation type="submission" date="2015-08" db="EMBL/GenBank/DDBJ databases">
        <title>Complete genome sequence of Rufibacter tibetensis strain 1351t, a radiation-resistant bacterium from tibet plateau.</title>
        <authorList>
            <person name="Dai J."/>
        </authorList>
    </citation>
    <scope>NUCLEOTIDE SEQUENCE [LARGE SCALE GENOMIC DNA]</scope>
    <source>
        <strain evidence="2 3">1351</strain>
    </source>
</reference>
<dbReference type="Proteomes" id="UP000061382">
    <property type="component" value="Chromosome"/>
</dbReference>
<evidence type="ECO:0000313" key="2">
    <source>
        <dbReference type="EMBL" id="ALJ01150.1"/>
    </source>
</evidence>
<dbReference type="OrthoDB" id="9762792at2"/>
<evidence type="ECO:0000313" key="3">
    <source>
        <dbReference type="Proteomes" id="UP000061382"/>
    </source>
</evidence>
<dbReference type="EMBL" id="CP012643">
    <property type="protein sequence ID" value="ALJ01150.1"/>
    <property type="molecule type" value="Genomic_DNA"/>
</dbReference>
<feature type="domain" description="PD-(D/E)XK endonuclease-like" evidence="1">
    <location>
        <begin position="667"/>
        <end position="953"/>
    </location>
</feature>
<proteinExistence type="predicted"/>
<dbReference type="InterPro" id="IPR011335">
    <property type="entry name" value="Restrct_endonuc-II-like"/>
</dbReference>
<sequence>MNIDFLQEIANTLYRDYKGCFHQLQLVFPNRRAGQFLLKHLANGSQTPTWAPQVLSMGEFLEQSSDLKRADNLLLCFKLYPIYQQLMPGNESFDQFYAWGEIILKDFNNLDQACADAEKVFYHLKDIKALESDDLLSEEQKTTLQAFYGSFNEHKALSGHKEKFLAFWEVLPKLYKEFRETLLQEKIGYSGLISRSVAEEGLYLDTLEDKTILFCGFNDLTKVEEKVIKQLIKKGKARIFWDVDVHILKSEQEAGTYMRRWLKDDVLGQTFPRQIPDLLSKKLQEAIQLTELPLEHVQAREAGRQLQQQLTENGVPDNKELTRTAVVLPDESQLFPFLYQLPAALEDSTVNVTMGVPLRVTPVYSLLDALLELQKTCEKSDIILFYYKPVINLLRHPYVRGLNPSLTYKVLQKIERNSKSYISEAELQVDTQLAVIFKCASSGTILGKYLLEVLELVNKHLRKGQAAQSTLEEEYISRTRTQLENMLETAEEADITLSDDVLEKLMRHLLQQLTIPFTGEPLQGLQVMGMLETRCLDFDNLYILSMNEGVLPAASDEPSLIPYFIRSAYGLPTTDEHDAIYAYHFYRLLQRAKKVHLFYSSYRTGGKQGELSRFVKQLLYELWPDVKQQQLHLSARPAVISALELKKADLSSALKKYTDNGEQAKPLSPSALNTWLHCRTQFAFRYLVEIKEPDEVQDDVDSSIFGKLLHKVLQDFYEEYGEDSEVTKDSIEQKLHELPLLHRVIKAYHEESGAVPFLGRNSMPLHMVAEMVKKVLEVDMAYAPFRIVGLEKTYEMAIDVPCGDLTSTMRLKGHIDRIDEKNGEIRVLDYKTGKDVRAFTTIPELFNRETKDRNKAAMQVLIYSLLYTQNNKETLDSKNVVPALYNSKELYSNNFDGKLSKADEKLSTLTAVLSNEIEQQVKNLLEDVLSADGALDQREDTKGCEYCGYAGICGR</sequence>
<dbReference type="KEGG" id="rti:DC20_02705"/>
<dbReference type="SUPFAM" id="SSF52980">
    <property type="entry name" value="Restriction endonuclease-like"/>
    <property type="match status" value="1"/>
</dbReference>
<protein>
    <recommendedName>
        <fullName evidence="1">PD-(D/E)XK endonuclease-like domain-containing protein</fullName>
    </recommendedName>
</protein>
<dbReference type="AlphaFoldDB" id="A0A0P0D081"/>
<name>A0A0P0D081_9BACT</name>
<dbReference type="Pfam" id="PF12705">
    <property type="entry name" value="PDDEXK_1"/>
    <property type="match status" value="1"/>
</dbReference>
<organism evidence="2 3">
    <name type="scientific">Rufibacter tibetensis</name>
    <dbReference type="NCBI Taxonomy" id="512763"/>
    <lineage>
        <taxon>Bacteria</taxon>
        <taxon>Pseudomonadati</taxon>
        <taxon>Bacteroidota</taxon>
        <taxon>Cytophagia</taxon>
        <taxon>Cytophagales</taxon>
        <taxon>Hymenobacteraceae</taxon>
        <taxon>Rufibacter</taxon>
    </lineage>
</organism>
<dbReference type="STRING" id="512763.DC20_02705"/>